<dbReference type="AlphaFoldDB" id="A0A3N0AR07"/>
<feature type="region of interest" description="Disordered" evidence="2">
    <location>
        <begin position="1"/>
        <end position="45"/>
    </location>
</feature>
<feature type="transmembrane region" description="Helical" evidence="3">
    <location>
        <begin position="110"/>
        <end position="133"/>
    </location>
</feature>
<dbReference type="Proteomes" id="UP000269591">
    <property type="component" value="Unassembled WGS sequence"/>
</dbReference>
<feature type="compositionally biased region" description="Polar residues" evidence="2">
    <location>
        <begin position="16"/>
        <end position="25"/>
    </location>
</feature>
<evidence type="ECO:0000259" key="4">
    <source>
        <dbReference type="Pfam" id="PF03816"/>
    </source>
</evidence>
<sequence>MGGRDYGQPAAGGSHASGQVPQGASGSAAPSGFRPATAGRASHAQGGFRPAAYGAAHASRGAHGAGQGQPGFGGNAAYGGSPYGGQSPFGNGDSDNLIKVRKKRHKGAKIALIIVGIVLALVVAAGAALALWINSLNSSMSLSEEDRQALSQVLEQPAQAADGQESSAFYMLILGSDAREGDTASRSDVTMLARIDPDTATVDLISIPRDTMVTIEGQGTQKINAAYAFGGAAGAVECVSEFAGVPISHYAEVHFDELENVVDTLGGIWVDVPESFDAGNGGMAFEAGEQKLNGEQALAYARERYNVSGGDFGRAQAQRQIVEGIIKQVLASSPAELPNIIGQLAESVSTDYSVTDMVALAQQFLGKDMTMYSAACPSYSLSQDGVSYVATMFDEWRAMMQRVDAGLDPNDETAEIPEAQASDPNLGAATNSPAPQQYEDLAANAGLTTDDVAPVE</sequence>
<dbReference type="InterPro" id="IPR004474">
    <property type="entry name" value="LytR_CpsA_psr"/>
</dbReference>
<dbReference type="PANTHER" id="PTHR33392">
    <property type="entry name" value="POLYISOPRENYL-TEICHOIC ACID--PEPTIDOGLYCAN TEICHOIC ACID TRANSFERASE TAGU"/>
    <property type="match status" value="1"/>
</dbReference>
<evidence type="ECO:0000313" key="5">
    <source>
        <dbReference type="EMBL" id="RNL37321.1"/>
    </source>
</evidence>
<gene>
    <name evidence="5" type="ORF">DMP06_11120</name>
</gene>
<dbReference type="EMBL" id="QIBX01000032">
    <property type="protein sequence ID" value="RNL37321.1"/>
    <property type="molecule type" value="Genomic_DNA"/>
</dbReference>
<dbReference type="NCBIfam" id="TIGR00350">
    <property type="entry name" value="lytR_cpsA_psr"/>
    <property type="match status" value="1"/>
</dbReference>
<feature type="region of interest" description="Disordered" evidence="2">
    <location>
        <begin position="59"/>
        <end position="90"/>
    </location>
</feature>
<dbReference type="PANTHER" id="PTHR33392:SF6">
    <property type="entry name" value="POLYISOPRENYL-TEICHOIC ACID--PEPTIDOGLYCAN TEICHOIC ACID TRANSFERASE TAGU"/>
    <property type="match status" value="1"/>
</dbReference>
<reference evidence="6" key="1">
    <citation type="submission" date="2018-05" db="EMBL/GenBank/DDBJ databases">
        <title>Genome Sequencing of selected type strains of the family Eggerthellaceae.</title>
        <authorList>
            <person name="Danylec N."/>
            <person name="Stoll D.A."/>
            <person name="Doetsch A."/>
            <person name="Huch M."/>
        </authorList>
    </citation>
    <scope>NUCLEOTIDE SEQUENCE [LARGE SCALE GENOMIC DNA]</scope>
    <source>
        <strain evidence="6">DSM 24851</strain>
    </source>
</reference>
<keyword evidence="3" id="KW-0812">Transmembrane</keyword>
<evidence type="ECO:0000313" key="6">
    <source>
        <dbReference type="Proteomes" id="UP000269591"/>
    </source>
</evidence>
<evidence type="ECO:0000256" key="1">
    <source>
        <dbReference type="ARBA" id="ARBA00006068"/>
    </source>
</evidence>
<dbReference type="Pfam" id="PF03816">
    <property type="entry name" value="LytR_cpsA_psr"/>
    <property type="match status" value="1"/>
</dbReference>
<keyword evidence="6" id="KW-1185">Reference proteome</keyword>
<feature type="region of interest" description="Disordered" evidence="2">
    <location>
        <begin position="408"/>
        <end position="456"/>
    </location>
</feature>
<dbReference type="OrthoDB" id="9782542at2"/>
<accession>A0A3N0AR07</accession>
<comment type="similarity">
    <text evidence="1">Belongs to the LytR/CpsA/Psr (LCP) family.</text>
</comment>
<name>A0A3N0AR07_9ACTN</name>
<organism evidence="5 6">
    <name type="scientific">Slackia equolifaciens</name>
    <dbReference type="NCBI Taxonomy" id="498718"/>
    <lineage>
        <taxon>Bacteria</taxon>
        <taxon>Bacillati</taxon>
        <taxon>Actinomycetota</taxon>
        <taxon>Coriobacteriia</taxon>
        <taxon>Eggerthellales</taxon>
        <taxon>Eggerthellaceae</taxon>
        <taxon>Slackia</taxon>
    </lineage>
</organism>
<dbReference type="InterPro" id="IPR050922">
    <property type="entry name" value="LytR/CpsA/Psr_CW_biosynth"/>
</dbReference>
<protein>
    <submittedName>
        <fullName evidence="5">LytR family transcriptional regulator</fullName>
    </submittedName>
</protein>
<comment type="caution">
    <text evidence="5">The sequence shown here is derived from an EMBL/GenBank/DDBJ whole genome shotgun (WGS) entry which is preliminary data.</text>
</comment>
<keyword evidence="3" id="KW-1133">Transmembrane helix</keyword>
<feature type="compositionally biased region" description="Gly residues" evidence="2">
    <location>
        <begin position="63"/>
        <end position="83"/>
    </location>
</feature>
<dbReference type="Gene3D" id="3.40.630.190">
    <property type="entry name" value="LCP protein"/>
    <property type="match status" value="1"/>
</dbReference>
<keyword evidence="3" id="KW-0472">Membrane</keyword>
<feature type="domain" description="Cell envelope-related transcriptional attenuator" evidence="4">
    <location>
        <begin position="186"/>
        <end position="329"/>
    </location>
</feature>
<proteinExistence type="inferred from homology"/>
<evidence type="ECO:0000256" key="3">
    <source>
        <dbReference type="SAM" id="Phobius"/>
    </source>
</evidence>
<evidence type="ECO:0000256" key="2">
    <source>
        <dbReference type="SAM" id="MobiDB-lite"/>
    </source>
</evidence>